<dbReference type="InterPro" id="IPR022790">
    <property type="entry name" value="GH26_dom"/>
</dbReference>
<feature type="active site" description="Nucleophile" evidence="4">
    <location>
        <position position="321"/>
    </location>
</feature>
<reference evidence="7 8" key="1">
    <citation type="submission" date="2020-02" db="EMBL/GenBank/DDBJ databases">
        <title>Sequencing the genomes of 1000 actinobacteria strains.</title>
        <authorList>
            <person name="Klenk H.-P."/>
        </authorList>
    </citation>
    <scope>NUCLEOTIDE SEQUENCE [LARGE SCALE GENOMIC DNA]</scope>
    <source>
        <strain evidence="7 8">DSM 27960</strain>
    </source>
</reference>
<keyword evidence="2 4" id="KW-0378">Hydrolase</keyword>
<feature type="active site" description="Proton donor" evidence="4">
    <location>
        <position position="215"/>
    </location>
</feature>
<keyword evidence="3 4" id="KW-0326">Glycosidase</keyword>
<dbReference type="Pfam" id="PF02156">
    <property type="entry name" value="Glyco_hydro_26"/>
    <property type="match status" value="1"/>
</dbReference>
<organism evidence="7 8">
    <name type="scientific">Lysinibacter cavernae</name>
    <dbReference type="NCBI Taxonomy" id="1640652"/>
    <lineage>
        <taxon>Bacteria</taxon>
        <taxon>Bacillati</taxon>
        <taxon>Actinomycetota</taxon>
        <taxon>Actinomycetes</taxon>
        <taxon>Micrococcales</taxon>
        <taxon>Microbacteriaceae</taxon>
        <taxon>Lysinibacter</taxon>
    </lineage>
</organism>
<sequence>MTQLPRRSELRAKRNSMRHFVLAGVVLIAVSATVLLADGQTLAGITNSSPAEAGQLVGSPVPSATPTPGAERATPPTPSGDPSAVPSASELGNVSLSPEALAVSPNKVVGVFSNGLPYGQQEYDNYVELAGASPNVINFFTKWDEPFRIDGADAAYAKGAFPMISWESWAKGSPTADPNYSLQNILNGQFDGYIRDFADDVAAYDKTVLLRLNHEMNGKWYPWSVGVNGNTAEQYVAVWRHVHDIFAEEQADNVAWIWSVNVQRAIPESSVPLQPLYPGDDYVDFTGITGYSVGEATANELFGPTLGVIRTFSTKRTMLTEVGAQSYGGKTAFISSLFSYVNSDPNIVGFVWFQTTVKTGGKSDWIFSDNQANIDAYRAGVAATPLVSALPRGETVGSR</sequence>
<protein>
    <recommendedName>
        <fullName evidence="6">GH26 domain-containing protein</fullName>
    </recommendedName>
</protein>
<evidence type="ECO:0000256" key="5">
    <source>
        <dbReference type="SAM" id="MobiDB-lite"/>
    </source>
</evidence>
<dbReference type="SUPFAM" id="SSF51445">
    <property type="entry name" value="(Trans)glycosidases"/>
    <property type="match status" value="1"/>
</dbReference>
<dbReference type="GO" id="GO:0016985">
    <property type="term" value="F:mannan endo-1,4-beta-mannosidase activity"/>
    <property type="evidence" value="ECO:0007669"/>
    <property type="project" value="InterPro"/>
</dbReference>
<dbReference type="GO" id="GO:0006080">
    <property type="term" value="P:substituted mannan metabolic process"/>
    <property type="evidence" value="ECO:0007669"/>
    <property type="project" value="InterPro"/>
</dbReference>
<dbReference type="InterPro" id="IPR000805">
    <property type="entry name" value="Glyco_hydro_26"/>
</dbReference>
<dbReference type="PANTHER" id="PTHR40079">
    <property type="entry name" value="MANNAN ENDO-1,4-BETA-MANNOSIDASE E-RELATED"/>
    <property type="match status" value="1"/>
</dbReference>
<evidence type="ECO:0000259" key="6">
    <source>
        <dbReference type="PROSITE" id="PS51764"/>
    </source>
</evidence>
<evidence type="ECO:0000313" key="7">
    <source>
        <dbReference type="EMBL" id="NIH53517.1"/>
    </source>
</evidence>
<dbReference type="PANTHER" id="PTHR40079:SF4">
    <property type="entry name" value="GH26 DOMAIN-CONTAINING PROTEIN-RELATED"/>
    <property type="match status" value="1"/>
</dbReference>
<dbReference type="InterPro" id="IPR017853">
    <property type="entry name" value="GH"/>
</dbReference>
<comment type="caution">
    <text evidence="7">The sequence shown here is derived from an EMBL/GenBank/DDBJ whole genome shotgun (WGS) entry which is preliminary data.</text>
</comment>
<evidence type="ECO:0000256" key="1">
    <source>
        <dbReference type="ARBA" id="ARBA00007754"/>
    </source>
</evidence>
<evidence type="ECO:0000256" key="2">
    <source>
        <dbReference type="ARBA" id="ARBA00022801"/>
    </source>
</evidence>
<gene>
    <name evidence="7" type="ORF">FHX76_001385</name>
</gene>
<dbReference type="EMBL" id="JAAMOX010000001">
    <property type="protein sequence ID" value="NIH53517.1"/>
    <property type="molecule type" value="Genomic_DNA"/>
</dbReference>
<proteinExistence type="inferred from homology"/>
<accession>A0A7X5R108</accession>
<dbReference type="RefSeq" id="WP_167149186.1">
    <property type="nucleotide sequence ID" value="NZ_JAAMOX010000001.1"/>
</dbReference>
<feature type="domain" description="GH26" evidence="6">
    <location>
        <begin position="89"/>
        <end position="370"/>
    </location>
</feature>
<dbReference type="AlphaFoldDB" id="A0A7X5R108"/>
<comment type="similarity">
    <text evidence="1 4">Belongs to the glycosyl hydrolase 26 family.</text>
</comment>
<evidence type="ECO:0000256" key="3">
    <source>
        <dbReference type="ARBA" id="ARBA00023295"/>
    </source>
</evidence>
<dbReference type="PROSITE" id="PS51764">
    <property type="entry name" value="GH26"/>
    <property type="match status" value="1"/>
</dbReference>
<feature type="region of interest" description="Disordered" evidence="5">
    <location>
        <begin position="53"/>
        <end position="91"/>
    </location>
</feature>
<dbReference type="Gene3D" id="3.20.20.80">
    <property type="entry name" value="Glycosidases"/>
    <property type="match status" value="1"/>
</dbReference>
<keyword evidence="8" id="KW-1185">Reference proteome</keyword>
<name>A0A7X5R108_9MICO</name>
<evidence type="ECO:0000313" key="8">
    <source>
        <dbReference type="Proteomes" id="UP000541033"/>
    </source>
</evidence>
<dbReference type="Proteomes" id="UP000541033">
    <property type="component" value="Unassembled WGS sequence"/>
</dbReference>
<evidence type="ECO:0000256" key="4">
    <source>
        <dbReference type="PROSITE-ProRule" id="PRU01100"/>
    </source>
</evidence>